<accession>A0A811UB71</accession>
<evidence type="ECO:0000313" key="2">
    <source>
        <dbReference type="EMBL" id="CAD6995800.1"/>
    </source>
</evidence>
<comment type="caution">
    <text evidence="2">The sequence shown here is derived from an EMBL/GenBank/DDBJ whole genome shotgun (WGS) entry which is preliminary data.</text>
</comment>
<gene>
    <name evidence="2" type="ORF">CCAP1982_LOCUS4504</name>
</gene>
<protein>
    <submittedName>
        <fullName evidence="2">(Mediterranean fruit fly) hypothetical protein</fullName>
    </submittedName>
</protein>
<organism evidence="2 3">
    <name type="scientific">Ceratitis capitata</name>
    <name type="common">Mediterranean fruit fly</name>
    <name type="synonym">Tephritis capitata</name>
    <dbReference type="NCBI Taxonomy" id="7213"/>
    <lineage>
        <taxon>Eukaryota</taxon>
        <taxon>Metazoa</taxon>
        <taxon>Ecdysozoa</taxon>
        <taxon>Arthropoda</taxon>
        <taxon>Hexapoda</taxon>
        <taxon>Insecta</taxon>
        <taxon>Pterygota</taxon>
        <taxon>Neoptera</taxon>
        <taxon>Endopterygota</taxon>
        <taxon>Diptera</taxon>
        <taxon>Brachycera</taxon>
        <taxon>Muscomorpha</taxon>
        <taxon>Tephritoidea</taxon>
        <taxon>Tephritidae</taxon>
        <taxon>Ceratitis</taxon>
        <taxon>Ceratitis</taxon>
    </lineage>
</organism>
<keyword evidence="3" id="KW-1185">Reference proteome</keyword>
<name>A0A811UB71_CERCA</name>
<dbReference type="AlphaFoldDB" id="A0A811UB71"/>
<keyword evidence="1" id="KW-0472">Membrane</keyword>
<proteinExistence type="predicted"/>
<feature type="transmembrane region" description="Helical" evidence="1">
    <location>
        <begin position="72"/>
        <end position="101"/>
    </location>
</feature>
<dbReference type="EMBL" id="CAJHJT010000001">
    <property type="protein sequence ID" value="CAD6995800.1"/>
    <property type="molecule type" value="Genomic_DNA"/>
</dbReference>
<keyword evidence="1" id="KW-0812">Transmembrane</keyword>
<evidence type="ECO:0000256" key="1">
    <source>
        <dbReference type="SAM" id="Phobius"/>
    </source>
</evidence>
<sequence length="144" mass="16641">MRTYVKAYESQHSNGFSEFLRGTFSRCLRRICTACRFYRTPVCLWQRQSAKSFAHLRLPLDILAAHHFISMFYFYIFFFFFAVVVAIAMAFAVIVLATAALTKSTCGCSFAFLASRSCWLFICEHTHIPCDSKRPRMRTVGFVV</sequence>
<evidence type="ECO:0000313" key="3">
    <source>
        <dbReference type="Proteomes" id="UP000606786"/>
    </source>
</evidence>
<reference evidence="2" key="1">
    <citation type="submission" date="2020-11" db="EMBL/GenBank/DDBJ databases">
        <authorList>
            <person name="Whitehead M."/>
        </authorList>
    </citation>
    <scope>NUCLEOTIDE SEQUENCE</scope>
    <source>
        <strain evidence="2">EGII</strain>
    </source>
</reference>
<dbReference type="Proteomes" id="UP000606786">
    <property type="component" value="Unassembled WGS sequence"/>
</dbReference>
<keyword evidence="1" id="KW-1133">Transmembrane helix</keyword>